<keyword evidence="3" id="KW-1185">Reference proteome</keyword>
<dbReference type="Proteomes" id="UP001221757">
    <property type="component" value="Unassembled WGS sequence"/>
</dbReference>
<dbReference type="EMBL" id="JARKIE010000014">
    <property type="protein sequence ID" value="KAJ7702671.1"/>
    <property type="molecule type" value="Genomic_DNA"/>
</dbReference>
<evidence type="ECO:0000256" key="1">
    <source>
        <dbReference type="SAM" id="MobiDB-lite"/>
    </source>
</evidence>
<protein>
    <submittedName>
        <fullName evidence="2">Uncharacterized protein</fullName>
    </submittedName>
</protein>
<proteinExistence type="predicted"/>
<accession>A0AAD7DYF1</accession>
<organism evidence="2 3">
    <name type="scientific">Mycena rosella</name>
    <name type="common">Pink bonnet</name>
    <name type="synonym">Agaricus rosellus</name>
    <dbReference type="NCBI Taxonomy" id="1033263"/>
    <lineage>
        <taxon>Eukaryota</taxon>
        <taxon>Fungi</taxon>
        <taxon>Dikarya</taxon>
        <taxon>Basidiomycota</taxon>
        <taxon>Agaricomycotina</taxon>
        <taxon>Agaricomycetes</taxon>
        <taxon>Agaricomycetidae</taxon>
        <taxon>Agaricales</taxon>
        <taxon>Marasmiineae</taxon>
        <taxon>Mycenaceae</taxon>
        <taxon>Mycena</taxon>
    </lineage>
</organism>
<sequence>MEILSIVGSECKSQRADRRRAPISPQLFSSSVESAQIGTSPRATSLDDDGVQDRAGTMGGLSALGTAVFSGASNGMRRPPQLTRAPGPTLTLQMEVVAVVAASSGPPGNCVGALCGSFLYSPFSWPSLGPARNRPDARGIAGNPN</sequence>
<evidence type="ECO:0000313" key="2">
    <source>
        <dbReference type="EMBL" id="KAJ7702671.1"/>
    </source>
</evidence>
<gene>
    <name evidence="2" type="ORF">B0H17DRAFT_1127621</name>
</gene>
<reference evidence="2" key="1">
    <citation type="submission" date="2023-03" db="EMBL/GenBank/DDBJ databases">
        <title>Massive genome expansion in bonnet fungi (Mycena s.s.) driven by repeated elements and novel gene families across ecological guilds.</title>
        <authorList>
            <consortium name="Lawrence Berkeley National Laboratory"/>
            <person name="Harder C.B."/>
            <person name="Miyauchi S."/>
            <person name="Viragh M."/>
            <person name="Kuo A."/>
            <person name="Thoen E."/>
            <person name="Andreopoulos B."/>
            <person name="Lu D."/>
            <person name="Skrede I."/>
            <person name="Drula E."/>
            <person name="Henrissat B."/>
            <person name="Morin E."/>
            <person name="Kohler A."/>
            <person name="Barry K."/>
            <person name="LaButti K."/>
            <person name="Morin E."/>
            <person name="Salamov A."/>
            <person name="Lipzen A."/>
            <person name="Mereny Z."/>
            <person name="Hegedus B."/>
            <person name="Baldrian P."/>
            <person name="Stursova M."/>
            <person name="Weitz H."/>
            <person name="Taylor A."/>
            <person name="Grigoriev I.V."/>
            <person name="Nagy L.G."/>
            <person name="Martin F."/>
            <person name="Kauserud H."/>
        </authorList>
    </citation>
    <scope>NUCLEOTIDE SEQUENCE</scope>
    <source>
        <strain evidence="2">CBHHK067</strain>
    </source>
</reference>
<feature type="region of interest" description="Disordered" evidence="1">
    <location>
        <begin position="1"/>
        <end position="57"/>
    </location>
</feature>
<name>A0AAD7DYF1_MYCRO</name>
<dbReference type="AlphaFoldDB" id="A0AAD7DYF1"/>
<feature type="compositionally biased region" description="Polar residues" evidence="1">
    <location>
        <begin position="26"/>
        <end position="43"/>
    </location>
</feature>
<comment type="caution">
    <text evidence="2">The sequence shown here is derived from an EMBL/GenBank/DDBJ whole genome shotgun (WGS) entry which is preliminary data.</text>
</comment>
<evidence type="ECO:0000313" key="3">
    <source>
        <dbReference type="Proteomes" id="UP001221757"/>
    </source>
</evidence>